<evidence type="ECO:0000313" key="2">
    <source>
        <dbReference type="Proteomes" id="UP001648503"/>
    </source>
</evidence>
<dbReference type="Proteomes" id="UP001648503">
    <property type="component" value="Unassembled WGS sequence"/>
</dbReference>
<dbReference type="EMBL" id="JAFCIX010000311">
    <property type="protein sequence ID" value="KAH6595295.1"/>
    <property type="molecule type" value="Genomic_DNA"/>
</dbReference>
<proteinExistence type="predicted"/>
<reference evidence="1 2" key="1">
    <citation type="submission" date="2021-02" db="EMBL/GenBank/DDBJ databases">
        <title>Variation within the Batrachochytrium salamandrivorans European outbreak.</title>
        <authorList>
            <person name="Kelly M."/>
            <person name="Pasmans F."/>
            <person name="Shea T.P."/>
            <person name="Munoz J.F."/>
            <person name="Carranza S."/>
            <person name="Cuomo C.A."/>
            <person name="Martel A."/>
        </authorList>
    </citation>
    <scope>NUCLEOTIDE SEQUENCE [LARGE SCALE GENOMIC DNA]</scope>
    <source>
        <strain evidence="1 2">AMFP18/2</strain>
    </source>
</reference>
<protein>
    <submittedName>
        <fullName evidence="1">Uncharacterized protein</fullName>
    </submittedName>
</protein>
<keyword evidence="2" id="KW-1185">Reference proteome</keyword>
<gene>
    <name evidence="1" type="ORF">BASA50_005939</name>
</gene>
<name>A0ABQ8FBC1_9FUNG</name>
<comment type="caution">
    <text evidence="1">The sequence shown here is derived from an EMBL/GenBank/DDBJ whole genome shotgun (WGS) entry which is preliminary data.</text>
</comment>
<accession>A0ABQ8FBC1</accession>
<evidence type="ECO:0000313" key="1">
    <source>
        <dbReference type="EMBL" id="KAH6595295.1"/>
    </source>
</evidence>
<organism evidence="1 2">
    <name type="scientific">Batrachochytrium salamandrivorans</name>
    <dbReference type="NCBI Taxonomy" id="1357716"/>
    <lineage>
        <taxon>Eukaryota</taxon>
        <taxon>Fungi</taxon>
        <taxon>Fungi incertae sedis</taxon>
        <taxon>Chytridiomycota</taxon>
        <taxon>Chytridiomycota incertae sedis</taxon>
        <taxon>Chytridiomycetes</taxon>
        <taxon>Rhizophydiales</taxon>
        <taxon>Rhizophydiales incertae sedis</taxon>
        <taxon>Batrachochytrium</taxon>
    </lineage>
</organism>
<sequence>MCSLADDLLSAFDQRLGVIQTESQQQIHRVTAVSKQHAQRRLMQQRQLIEEQRFRSIDPSGTLVLGTCRYSNRDSHDSSAYGVRNGVASSDRGGFTIRSASSLEAQSPHPILSMEDARDTCGMLIPYHRRPRVLGALRKPAMLSHQRRGVHPSSRMAAQIAG</sequence>